<feature type="binding site" evidence="9">
    <location>
        <begin position="266"/>
        <end position="269"/>
    </location>
    <ligand>
        <name>NAD(+)</name>
        <dbReference type="ChEBI" id="CHEBI:57540"/>
    </ligand>
</feature>
<dbReference type="PANTHER" id="PTHR42795:SF1">
    <property type="entry name" value="ALANINE DEHYDROGENASE"/>
    <property type="match status" value="1"/>
</dbReference>
<dbReference type="InterPro" id="IPR007886">
    <property type="entry name" value="AlaDH/PNT_N"/>
</dbReference>
<dbReference type="GO" id="GO:0000166">
    <property type="term" value="F:nucleotide binding"/>
    <property type="evidence" value="ECO:0007669"/>
    <property type="project" value="UniProtKB-KW"/>
</dbReference>
<feature type="domain" description="Alanine dehydrogenase/pyridine nucleotide transhydrogenase N-terminal" evidence="11">
    <location>
        <begin position="4"/>
        <end position="136"/>
    </location>
</feature>
<dbReference type="PANTHER" id="PTHR42795">
    <property type="entry name" value="ALANINE DEHYDROGENASE"/>
    <property type="match status" value="1"/>
</dbReference>
<dbReference type="GO" id="GO:0042853">
    <property type="term" value="P:L-alanine catabolic process"/>
    <property type="evidence" value="ECO:0007669"/>
    <property type="project" value="UniProtKB-UniPathway"/>
</dbReference>
<dbReference type="FunFam" id="3.40.50.720:FF:000049">
    <property type="entry name" value="Alanine dehydrogenase"/>
    <property type="match status" value="1"/>
</dbReference>
<feature type="binding site" evidence="9">
    <location>
        <begin position="238"/>
        <end position="239"/>
    </location>
    <ligand>
        <name>NAD(+)</name>
        <dbReference type="ChEBI" id="CHEBI:57540"/>
    </ligand>
</feature>
<dbReference type="EC" id="1.4.1.1" evidence="3 6"/>
<feature type="binding site" evidence="9">
    <location>
        <position position="202"/>
    </location>
    <ligand>
        <name>NAD(+)</name>
        <dbReference type="ChEBI" id="CHEBI:57540"/>
    </ligand>
</feature>
<dbReference type="InterPro" id="IPR008142">
    <property type="entry name" value="AlaDH/PNT_CS1"/>
</dbReference>
<dbReference type="SMART" id="SM01003">
    <property type="entry name" value="AlaDh_PNT_N"/>
    <property type="match status" value="1"/>
</dbReference>
<keyword evidence="5 6" id="KW-0520">NAD</keyword>
<dbReference type="SUPFAM" id="SSF51735">
    <property type="entry name" value="NAD(P)-binding Rossmann-fold domains"/>
    <property type="match status" value="1"/>
</dbReference>
<dbReference type="AlphaFoldDB" id="A0A4Q9DT52"/>
<organism evidence="12 13">
    <name type="scientific">Paenibacillus thalictri</name>
    <dbReference type="NCBI Taxonomy" id="2527873"/>
    <lineage>
        <taxon>Bacteria</taxon>
        <taxon>Bacillati</taxon>
        <taxon>Bacillota</taxon>
        <taxon>Bacilli</taxon>
        <taxon>Bacillales</taxon>
        <taxon>Paenibacillaceae</taxon>
        <taxon>Paenibacillus</taxon>
    </lineage>
</organism>
<dbReference type="UniPathway" id="UPA00527">
    <property type="reaction ID" value="UER00585"/>
</dbReference>
<evidence type="ECO:0000256" key="1">
    <source>
        <dbReference type="ARBA" id="ARBA00005206"/>
    </source>
</evidence>
<evidence type="ECO:0000256" key="6">
    <source>
        <dbReference type="PIRNR" id="PIRNR000183"/>
    </source>
</evidence>
<dbReference type="GO" id="GO:0005886">
    <property type="term" value="C:plasma membrane"/>
    <property type="evidence" value="ECO:0007669"/>
    <property type="project" value="TreeGrafter"/>
</dbReference>
<proteinExistence type="inferred from homology"/>
<evidence type="ECO:0000256" key="2">
    <source>
        <dbReference type="ARBA" id="ARBA00005689"/>
    </source>
</evidence>
<evidence type="ECO:0000259" key="11">
    <source>
        <dbReference type="SMART" id="SM01003"/>
    </source>
</evidence>
<gene>
    <name evidence="12" type="primary">ald</name>
    <name evidence="12" type="ORF">EYB31_11010</name>
</gene>
<evidence type="ECO:0000256" key="5">
    <source>
        <dbReference type="ARBA" id="ARBA00023027"/>
    </source>
</evidence>
<dbReference type="Pfam" id="PF05222">
    <property type="entry name" value="AlaDh_PNT_N"/>
    <property type="match status" value="1"/>
</dbReference>
<keyword evidence="13" id="KW-1185">Reference proteome</keyword>
<feature type="binding site" evidence="9">
    <location>
        <position position="219"/>
    </location>
    <ligand>
        <name>NAD(+)</name>
        <dbReference type="ChEBI" id="CHEBI:57540"/>
    </ligand>
</feature>
<dbReference type="GO" id="GO:0000286">
    <property type="term" value="F:alanine dehydrogenase activity"/>
    <property type="evidence" value="ECO:0007669"/>
    <property type="project" value="UniProtKB-UniRule"/>
</dbReference>
<feature type="binding site" evidence="9">
    <location>
        <position position="133"/>
    </location>
    <ligand>
        <name>NAD(+)</name>
        <dbReference type="ChEBI" id="CHEBI:57540"/>
    </ligand>
</feature>
<comment type="pathway">
    <text evidence="1">Amino-acid degradation; L-alanine degradation via dehydrogenase pathway; NH(3) and pyruvate from L-alanine: step 1/1.</text>
</comment>
<evidence type="ECO:0000256" key="3">
    <source>
        <dbReference type="ARBA" id="ARBA00012897"/>
    </source>
</evidence>
<evidence type="ECO:0000256" key="8">
    <source>
        <dbReference type="PIRSR" id="PIRSR000183-2"/>
    </source>
</evidence>
<keyword evidence="9" id="KW-0547">Nucleotide-binding</keyword>
<evidence type="ECO:0000256" key="7">
    <source>
        <dbReference type="PIRSR" id="PIRSR000183-1"/>
    </source>
</evidence>
<sequence>MKIGVPKEIKNNENRVAVTPSGVKALVSAGHEVAIQRGAGTGAGFADTEYAEAGARLKEHAEDVWSQADMVMKVKEPLPEEYVYFRENLILFCYLHLAAEPELAHALLNRKVIGIAYETVKAGGGYPLLAPMSEIAGRMAVQLGARFLEKSQGGKGTLLSGVPGVNRGRVAIIGGGIVGANAAKIAVGLGAHVTVIDSNANRLRYLDDIFGVSIQTALSSEAVIAEAVAAADLVIGAVLVPGAKAPKLVTTDMVRAMAPGSVIVDVAIDQGGSVETVDRVTSHDNPVYVRHDVQHYAVPNIPGSVPRTATLALCQSTLPYALKLAGFGAGKAISEDESLAQGVNTAAGFITNPAVASDLGYDYLPAEQAIHSFA</sequence>
<dbReference type="Pfam" id="PF01262">
    <property type="entry name" value="AlaDh_PNT_C"/>
    <property type="match status" value="1"/>
</dbReference>
<accession>A0A4Q9DT52</accession>
<dbReference type="RefSeq" id="WP_131013380.1">
    <property type="nucleotide sequence ID" value="NZ_SIRE01000007.1"/>
</dbReference>
<dbReference type="Proteomes" id="UP000293142">
    <property type="component" value="Unassembled WGS sequence"/>
</dbReference>
<feature type="binding site" evidence="9">
    <location>
        <position position="279"/>
    </location>
    <ligand>
        <name>NAD(+)</name>
        <dbReference type="ChEBI" id="CHEBI:57540"/>
    </ligand>
</feature>
<comment type="caution">
    <text evidence="12">The sequence shown here is derived from an EMBL/GenBank/DDBJ whole genome shotgun (WGS) entry which is preliminary data.</text>
</comment>
<dbReference type="Gene3D" id="3.40.50.720">
    <property type="entry name" value="NAD(P)-binding Rossmann-like Domain"/>
    <property type="match status" value="2"/>
</dbReference>
<evidence type="ECO:0000313" key="12">
    <source>
        <dbReference type="EMBL" id="TBL79436.1"/>
    </source>
</evidence>
<dbReference type="SMART" id="SM01002">
    <property type="entry name" value="AlaDh_PNT_C"/>
    <property type="match status" value="1"/>
</dbReference>
<dbReference type="NCBIfam" id="TIGR00518">
    <property type="entry name" value="alaDH"/>
    <property type="match status" value="1"/>
</dbReference>
<dbReference type="OrthoDB" id="9804592at2"/>
<dbReference type="InterPro" id="IPR008141">
    <property type="entry name" value="Ala_DH"/>
</dbReference>
<dbReference type="CDD" id="cd05305">
    <property type="entry name" value="L-AlaDH"/>
    <property type="match status" value="1"/>
</dbReference>
<dbReference type="InterPro" id="IPR007698">
    <property type="entry name" value="AlaDH/PNT_NAD(H)-bd"/>
</dbReference>
<evidence type="ECO:0000259" key="10">
    <source>
        <dbReference type="SMART" id="SM01002"/>
    </source>
</evidence>
<feature type="binding site" evidence="8">
    <location>
        <position position="75"/>
    </location>
    <ligand>
        <name>substrate</name>
    </ligand>
</feature>
<comment type="catalytic activity">
    <reaction evidence="6">
        <text>L-alanine + NAD(+) + H2O = pyruvate + NH4(+) + NADH + H(+)</text>
        <dbReference type="Rhea" id="RHEA:18405"/>
        <dbReference type="ChEBI" id="CHEBI:15361"/>
        <dbReference type="ChEBI" id="CHEBI:15377"/>
        <dbReference type="ChEBI" id="CHEBI:15378"/>
        <dbReference type="ChEBI" id="CHEBI:28938"/>
        <dbReference type="ChEBI" id="CHEBI:57540"/>
        <dbReference type="ChEBI" id="CHEBI:57945"/>
        <dbReference type="ChEBI" id="CHEBI:57972"/>
        <dbReference type="EC" id="1.4.1.1"/>
    </reaction>
</comment>
<evidence type="ECO:0000256" key="9">
    <source>
        <dbReference type="PIRSR" id="PIRSR000183-3"/>
    </source>
</evidence>
<feature type="domain" description="Alanine dehydrogenase/pyridine nucleotide transhydrogenase NAD(H)-binding" evidence="10">
    <location>
        <begin position="148"/>
        <end position="297"/>
    </location>
</feature>
<protein>
    <recommendedName>
        <fullName evidence="3 6">Alanine dehydrogenase</fullName>
        <ecNumber evidence="3 6">1.4.1.1</ecNumber>
    </recommendedName>
</protein>
<dbReference type="InterPro" id="IPR008143">
    <property type="entry name" value="Ala_DH/PNT_CS2"/>
</dbReference>
<dbReference type="PIRSF" id="PIRSF000183">
    <property type="entry name" value="Alanine_dh"/>
    <property type="match status" value="1"/>
</dbReference>
<feature type="active site" description="Proton donor/acceptor" evidence="7">
    <location>
        <position position="96"/>
    </location>
</feature>
<dbReference type="PROSITE" id="PS00837">
    <property type="entry name" value="ALADH_PNT_2"/>
    <property type="match status" value="1"/>
</dbReference>
<dbReference type="PROSITE" id="PS00836">
    <property type="entry name" value="ALADH_PNT_1"/>
    <property type="match status" value="1"/>
</dbReference>
<evidence type="ECO:0000256" key="4">
    <source>
        <dbReference type="ARBA" id="ARBA00023002"/>
    </source>
</evidence>
<feature type="active site" description="Proton donor/acceptor" evidence="7">
    <location>
        <position position="269"/>
    </location>
</feature>
<dbReference type="EMBL" id="SIRE01000007">
    <property type="protein sequence ID" value="TBL79436.1"/>
    <property type="molecule type" value="Genomic_DNA"/>
</dbReference>
<dbReference type="InterPro" id="IPR036291">
    <property type="entry name" value="NAD(P)-bd_dom_sf"/>
</dbReference>
<feature type="binding site" evidence="9">
    <location>
        <position position="197"/>
    </location>
    <ligand>
        <name>NAD(+)</name>
        <dbReference type="ChEBI" id="CHEBI:57540"/>
    </ligand>
</feature>
<evidence type="ECO:0000313" key="13">
    <source>
        <dbReference type="Proteomes" id="UP000293142"/>
    </source>
</evidence>
<comment type="similarity">
    <text evidence="2 6">Belongs to the AlaDH/PNT family.</text>
</comment>
<name>A0A4Q9DT52_9BACL</name>
<feature type="binding site" evidence="8">
    <location>
        <position position="15"/>
    </location>
    <ligand>
        <name>substrate</name>
    </ligand>
</feature>
<reference evidence="12 13" key="1">
    <citation type="submission" date="2019-02" db="EMBL/GenBank/DDBJ databases">
        <title>Paenibacillus sp. nov., isolated from surface-sterilized tissue of Thalictrum simplex L.</title>
        <authorList>
            <person name="Tuo L."/>
        </authorList>
    </citation>
    <scope>NUCLEOTIDE SEQUENCE [LARGE SCALE GENOMIC DNA]</scope>
    <source>
        <strain evidence="12 13">N2SHLJ1</strain>
    </source>
</reference>
<dbReference type="SUPFAM" id="SSF52283">
    <property type="entry name" value="Formate/glycerate dehydrogenase catalytic domain-like"/>
    <property type="match status" value="1"/>
</dbReference>
<keyword evidence="4 6" id="KW-0560">Oxidoreductase</keyword>